<dbReference type="Proteomes" id="UP000294535">
    <property type="component" value="Unassembled WGS sequence"/>
</dbReference>
<dbReference type="PANTHER" id="PTHR34220">
    <property type="entry name" value="SENSOR HISTIDINE KINASE YPDA"/>
    <property type="match status" value="1"/>
</dbReference>
<evidence type="ECO:0000313" key="6">
    <source>
        <dbReference type="Proteomes" id="UP000294535"/>
    </source>
</evidence>
<dbReference type="SUPFAM" id="SSF55874">
    <property type="entry name" value="ATPase domain of HSP90 chaperone/DNA topoisomerase II/histidine kinase"/>
    <property type="match status" value="1"/>
</dbReference>
<sequence length="509" mass="59770">MDFLKGYSLTELLEQSNFNGLGWAVTSILFYLSVYHFVLFVKSREKFYLLYSVYAFINAVNLIKRVKGVFVEHIYMEYADFFIHINFPIQFASYLVFSFFLIEILNFRKHFPKFTRFFTIYALVTSSIFAVLVLGRYLWDGYDYMRGYYILIFMPCTLIFLIYGIYLTIKTGEAVRYVILAGYLILGISSFILAFLTFGRDLSFTNKYYYVYYLAVLAENFLYTYALAIKQREVYEQKFEVQTLLLEQLKENEKLRDQLNQSLQKEIQEKENKISFLEADAEEQRVAKLRSEYEQKITQLHLQSLRSQMNPHFIFNALNSIKVFLIESDKENAVLYLNRFAKLIRMILESSREFKISLGEELDIAKLYLSLESIRFEDGIQVQLEVGRDVNLKGVKVPPLVFQPFLENAVWHGLMSKKGPKTIWINVFRENEDVIVSLIDNGIGREESSKMKSTQTISKQSIGISLSADRLKFFNQSENLDYRFEIRDHQSLPEESGTEVIFYLRGVAK</sequence>
<keyword evidence="2" id="KW-1133">Transmembrane helix</keyword>
<keyword evidence="6" id="KW-1185">Reference proteome</keyword>
<dbReference type="EMBL" id="SNYF01000005">
    <property type="protein sequence ID" value="TDQ19238.1"/>
    <property type="molecule type" value="Genomic_DNA"/>
</dbReference>
<dbReference type="GO" id="GO:0016020">
    <property type="term" value="C:membrane"/>
    <property type="evidence" value="ECO:0007669"/>
    <property type="project" value="InterPro"/>
</dbReference>
<feature type="transmembrane region" description="Helical" evidence="2">
    <location>
        <begin position="20"/>
        <end position="40"/>
    </location>
</feature>
<feature type="coiled-coil region" evidence="1">
    <location>
        <begin position="232"/>
        <end position="299"/>
    </location>
</feature>
<dbReference type="Pfam" id="PF06580">
    <property type="entry name" value="His_kinase"/>
    <property type="match status" value="1"/>
</dbReference>
<dbReference type="Pfam" id="PF07695">
    <property type="entry name" value="7TMR-DISM_7TM"/>
    <property type="match status" value="1"/>
</dbReference>
<dbReference type="RefSeq" id="WP_133553359.1">
    <property type="nucleotide sequence ID" value="NZ_SNYF01000005.1"/>
</dbReference>
<feature type="transmembrane region" description="Helical" evidence="2">
    <location>
        <begin position="145"/>
        <end position="166"/>
    </location>
</feature>
<dbReference type="Gene3D" id="3.30.565.10">
    <property type="entry name" value="Histidine kinase-like ATPase, C-terminal domain"/>
    <property type="match status" value="1"/>
</dbReference>
<proteinExistence type="predicted"/>
<evidence type="ECO:0000256" key="1">
    <source>
        <dbReference type="SAM" id="Coils"/>
    </source>
</evidence>
<accession>A0A4R6T7R7</accession>
<keyword evidence="1" id="KW-0175">Coiled coil</keyword>
<dbReference type="InterPro" id="IPR036890">
    <property type="entry name" value="HATPase_C_sf"/>
</dbReference>
<feature type="transmembrane region" description="Helical" evidence="2">
    <location>
        <begin position="210"/>
        <end position="229"/>
    </location>
</feature>
<dbReference type="PANTHER" id="PTHR34220:SF7">
    <property type="entry name" value="SENSOR HISTIDINE KINASE YPDA"/>
    <property type="match status" value="1"/>
</dbReference>
<reference evidence="5 6" key="1">
    <citation type="submission" date="2019-03" db="EMBL/GenBank/DDBJ databases">
        <title>Genomic Encyclopedia of Type Strains, Phase III (KMG-III): the genomes of soil and plant-associated and newly described type strains.</title>
        <authorList>
            <person name="Whitman W."/>
        </authorList>
    </citation>
    <scope>NUCLEOTIDE SEQUENCE [LARGE SCALE GENOMIC DNA]</scope>
    <source>
        <strain evidence="5 6">CECT 8446</strain>
    </source>
</reference>
<keyword evidence="2" id="KW-0472">Membrane</keyword>
<protein>
    <submittedName>
        <fullName evidence="5">7TM protein involved in diverse intracellular signaling</fullName>
    </submittedName>
</protein>
<comment type="caution">
    <text evidence="5">The sequence shown here is derived from an EMBL/GenBank/DDBJ whole genome shotgun (WGS) entry which is preliminary data.</text>
</comment>
<organism evidence="5 6">
    <name type="scientific">Algoriphagus boseongensis</name>
    <dbReference type="NCBI Taxonomy" id="1442587"/>
    <lineage>
        <taxon>Bacteria</taxon>
        <taxon>Pseudomonadati</taxon>
        <taxon>Bacteroidota</taxon>
        <taxon>Cytophagia</taxon>
        <taxon>Cytophagales</taxon>
        <taxon>Cyclobacteriaceae</taxon>
        <taxon>Algoriphagus</taxon>
    </lineage>
</organism>
<name>A0A4R6T7R7_9BACT</name>
<evidence type="ECO:0000313" key="5">
    <source>
        <dbReference type="EMBL" id="TDQ19238.1"/>
    </source>
</evidence>
<keyword evidence="2" id="KW-0812">Transmembrane</keyword>
<feature type="transmembrane region" description="Helical" evidence="2">
    <location>
        <begin position="178"/>
        <end position="198"/>
    </location>
</feature>
<dbReference type="InterPro" id="IPR011623">
    <property type="entry name" value="7TMR_DISM_rcpt_extracell_dom1"/>
</dbReference>
<dbReference type="InterPro" id="IPR010559">
    <property type="entry name" value="Sig_transdc_His_kin_internal"/>
</dbReference>
<feature type="transmembrane region" description="Helical" evidence="2">
    <location>
        <begin position="117"/>
        <end position="139"/>
    </location>
</feature>
<feature type="transmembrane region" description="Helical" evidence="2">
    <location>
        <begin position="83"/>
        <end position="105"/>
    </location>
</feature>
<evidence type="ECO:0000256" key="2">
    <source>
        <dbReference type="SAM" id="Phobius"/>
    </source>
</evidence>
<gene>
    <name evidence="5" type="ORF">DFQ04_1059</name>
</gene>
<feature type="domain" description="Signal transduction histidine kinase internal region" evidence="3">
    <location>
        <begin position="301"/>
        <end position="378"/>
    </location>
</feature>
<dbReference type="OrthoDB" id="6190788at2"/>
<feature type="transmembrane region" description="Helical" evidence="2">
    <location>
        <begin position="47"/>
        <end position="63"/>
    </location>
</feature>
<dbReference type="InterPro" id="IPR050640">
    <property type="entry name" value="Bact_2-comp_sensor_kinase"/>
</dbReference>
<feature type="domain" description="7TM-DISM receptor extracellular" evidence="4">
    <location>
        <begin position="26"/>
        <end position="228"/>
    </location>
</feature>
<dbReference type="AlphaFoldDB" id="A0A4R6T7R7"/>
<evidence type="ECO:0000259" key="3">
    <source>
        <dbReference type="Pfam" id="PF06580"/>
    </source>
</evidence>
<dbReference type="GO" id="GO:0000155">
    <property type="term" value="F:phosphorelay sensor kinase activity"/>
    <property type="evidence" value="ECO:0007669"/>
    <property type="project" value="InterPro"/>
</dbReference>
<evidence type="ECO:0000259" key="4">
    <source>
        <dbReference type="Pfam" id="PF07695"/>
    </source>
</evidence>